<evidence type="ECO:0000313" key="2">
    <source>
        <dbReference type="EMBL" id="TDE31504.1"/>
    </source>
</evidence>
<evidence type="ECO:0000313" key="3">
    <source>
        <dbReference type="Proteomes" id="UP000294685"/>
    </source>
</evidence>
<protein>
    <submittedName>
        <fullName evidence="2">Uncharacterized protein</fullName>
    </submittedName>
</protein>
<dbReference type="EMBL" id="SMLH01000001">
    <property type="protein sequence ID" value="TDE31504.1"/>
    <property type="molecule type" value="Genomic_DNA"/>
</dbReference>
<sequence>MKTRYSLLIIFLFCTKSFACDCNMPPLVEEFTTSDYVFEGIVTSKKYSKDSLTYKITFEIYKHYKNGDKPKNLSFILSSESKYKKIITSCDWSVNLNEKWLVYTSKSTIGELYFSKYCSNSQLLQNEPLYSGYQRWLDNGNLLKVDNFIYNNEFRTNFSTSNSSIDSVFKNGKKKEYIENYTGLYLLIDNKGVLKSANIQKQIIPVYDSIFGLQTDIKIDNNVILTEFQKDAIDLVMRKKSWEIRKHPISNIPVSYFQVLHIEYDLKNNEWKYELR</sequence>
<evidence type="ECO:0000256" key="1">
    <source>
        <dbReference type="SAM" id="SignalP"/>
    </source>
</evidence>
<keyword evidence="3" id="KW-1185">Reference proteome</keyword>
<keyword evidence="1" id="KW-0732">Signal</keyword>
<dbReference type="RefSeq" id="WP_132069069.1">
    <property type="nucleotide sequence ID" value="NZ_SMLH01000001.1"/>
</dbReference>
<dbReference type="InterPro" id="IPR008993">
    <property type="entry name" value="TIMP-like_OB-fold"/>
</dbReference>
<dbReference type="SUPFAM" id="SSF50242">
    <property type="entry name" value="TIMP-like"/>
    <property type="match status" value="1"/>
</dbReference>
<reference evidence="2 3" key="1">
    <citation type="submission" date="2019-03" db="EMBL/GenBank/DDBJ databases">
        <title>Novel species of Flavobacterium.</title>
        <authorList>
            <person name="Liu Q."/>
            <person name="Xin Y.-H."/>
        </authorList>
    </citation>
    <scope>NUCLEOTIDE SEQUENCE [LARGE SCALE GENOMIC DNA]</scope>
    <source>
        <strain evidence="2 3">LB2P22</strain>
    </source>
</reference>
<accession>A0ABY2DUX4</accession>
<feature type="signal peptide" evidence="1">
    <location>
        <begin position="1"/>
        <end position="19"/>
    </location>
</feature>
<proteinExistence type="predicted"/>
<name>A0ABY2DUX4_9FLAO</name>
<dbReference type="Proteomes" id="UP000294685">
    <property type="component" value="Unassembled WGS sequence"/>
</dbReference>
<comment type="caution">
    <text evidence="2">The sequence shown here is derived from an EMBL/GenBank/DDBJ whole genome shotgun (WGS) entry which is preliminary data.</text>
</comment>
<feature type="chain" id="PRO_5046878805" evidence="1">
    <location>
        <begin position="20"/>
        <end position="276"/>
    </location>
</feature>
<gene>
    <name evidence="2" type="ORF">E0I61_02060</name>
</gene>
<organism evidence="2 3">
    <name type="scientific">Flavobacterium ranwuense</name>
    <dbReference type="NCBI Taxonomy" id="2541725"/>
    <lineage>
        <taxon>Bacteria</taxon>
        <taxon>Pseudomonadati</taxon>
        <taxon>Bacteroidota</taxon>
        <taxon>Flavobacteriia</taxon>
        <taxon>Flavobacteriales</taxon>
        <taxon>Flavobacteriaceae</taxon>
        <taxon>Flavobacterium</taxon>
    </lineage>
</organism>
<dbReference type="Gene3D" id="2.40.50.120">
    <property type="match status" value="1"/>
</dbReference>